<proteinExistence type="inferred from homology"/>
<evidence type="ECO:0000256" key="4">
    <source>
        <dbReference type="ARBA" id="ARBA00022475"/>
    </source>
</evidence>
<keyword evidence="11" id="KW-1185">Reference proteome</keyword>
<organism evidence="10 11">
    <name type="scientific">Neobacillus kokaensis</name>
    <dbReference type="NCBI Taxonomy" id="2759023"/>
    <lineage>
        <taxon>Bacteria</taxon>
        <taxon>Bacillati</taxon>
        <taxon>Bacillota</taxon>
        <taxon>Bacilli</taxon>
        <taxon>Bacillales</taxon>
        <taxon>Bacillaceae</taxon>
        <taxon>Neobacillus</taxon>
    </lineage>
</organism>
<feature type="transmembrane region" description="Helical" evidence="9">
    <location>
        <begin position="378"/>
        <end position="396"/>
    </location>
</feature>
<dbReference type="NCBIfam" id="TIGR00835">
    <property type="entry name" value="agcS"/>
    <property type="match status" value="1"/>
</dbReference>
<keyword evidence="7 9" id="KW-1133">Transmembrane helix</keyword>
<comment type="subcellular location">
    <subcellularLocation>
        <location evidence="1 9">Cell membrane</location>
        <topology evidence="1 9">Multi-pass membrane protein</topology>
    </subcellularLocation>
</comment>
<evidence type="ECO:0000256" key="2">
    <source>
        <dbReference type="ARBA" id="ARBA00009261"/>
    </source>
</evidence>
<keyword evidence="5 9" id="KW-0812">Transmembrane</keyword>
<comment type="similarity">
    <text evidence="2 9">Belongs to the alanine or glycine:cation symporter (AGCS) (TC 2.A.25) family.</text>
</comment>
<keyword evidence="3 9" id="KW-0813">Transport</keyword>
<keyword evidence="8 9" id="KW-0472">Membrane</keyword>
<feature type="transmembrane region" description="Helical" evidence="9">
    <location>
        <begin position="205"/>
        <end position="226"/>
    </location>
</feature>
<dbReference type="Proteomes" id="UP000637074">
    <property type="component" value="Unassembled WGS sequence"/>
</dbReference>
<feature type="transmembrane region" description="Helical" evidence="9">
    <location>
        <begin position="340"/>
        <end position="366"/>
    </location>
</feature>
<dbReference type="PROSITE" id="PS00873">
    <property type="entry name" value="NA_ALANINE_SYMP"/>
    <property type="match status" value="1"/>
</dbReference>
<dbReference type="PRINTS" id="PR00175">
    <property type="entry name" value="NAALASMPORT"/>
</dbReference>
<comment type="caution">
    <text evidence="10">The sequence shown here is derived from an EMBL/GenBank/DDBJ whole genome shotgun (WGS) entry which is preliminary data.</text>
</comment>
<accession>A0ABQ3N7Y8</accession>
<dbReference type="PANTHER" id="PTHR30330">
    <property type="entry name" value="AGSS FAMILY TRANSPORTER, SODIUM-ALANINE"/>
    <property type="match status" value="1"/>
</dbReference>
<feature type="transmembrane region" description="Helical" evidence="9">
    <location>
        <begin position="139"/>
        <end position="160"/>
    </location>
</feature>
<reference evidence="10 11" key="1">
    <citation type="journal article" date="2022" name="Int. J. Syst. Evol. Microbiol.">
        <title>Neobacillus kokaensis sp. nov., isolated from soil.</title>
        <authorList>
            <person name="Yuki K."/>
            <person name="Matsubara H."/>
            <person name="Yamaguchi S."/>
        </authorList>
    </citation>
    <scope>NUCLEOTIDE SEQUENCE [LARGE SCALE GENOMIC DNA]</scope>
    <source>
        <strain evidence="10 11">LOB 377</strain>
    </source>
</reference>
<evidence type="ECO:0000256" key="1">
    <source>
        <dbReference type="ARBA" id="ARBA00004651"/>
    </source>
</evidence>
<evidence type="ECO:0000256" key="7">
    <source>
        <dbReference type="ARBA" id="ARBA00022989"/>
    </source>
</evidence>
<keyword evidence="4 9" id="KW-1003">Cell membrane</keyword>
<dbReference type="Pfam" id="PF01235">
    <property type="entry name" value="Na_Ala_symp"/>
    <property type="match status" value="1"/>
</dbReference>
<name>A0ABQ3N7Y8_9BACI</name>
<dbReference type="RefSeq" id="WP_191274422.1">
    <property type="nucleotide sequence ID" value="NZ_BNDS01000013.1"/>
</dbReference>
<feature type="transmembrane region" description="Helical" evidence="9">
    <location>
        <begin position="181"/>
        <end position="199"/>
    </location>
</feature>
<evidence type="ECO:0000256" key="6">
    <source>
        <dbReference type="ARBA" id="ARBA00022847"/>
    </source>
</evidence>
<evidence type="ECO:0000256" key="5">
    <source>
        <dbReference type="ARBA" id="ARBA00022692"/>
    </source>
</evidence>
<feature type="transmembrane region" description="Helical" evidence="9">
    <location>
        <begin position="297"/>
        <end position="320"/>
    </location>
</feature>
<evidence type="ECO:0000313" key="10">
    <source>
        <dbReference type="EMBL" id="GHH99612.1"/>
    </source>
</evidence>
<protein>
    <submittedName>
        <fullName evidence="10">Sodium:alanine symporter</fullName>
    </submittedName>
</protein>
<gene>
    <name evidence="10" type="ORF">AM1BK_31550</name>
</gene>
<evidence type="ECO:0000313" key="11">
    <source>
        <dbReference type="Proteomes" id="UP000637074"/>
    </source>
</evidence>
<dbReference type="InterPro" id="IPR001463">
    <property type="entry name" value="Na/Ala_symport"/>
</dbReference>
<feature type="transmembrane region" description="Helical" evidence="9">
    <location>
        <begin position="15"/>
        <end position="33"/>
    </location>
</feature>
<evidence type="ECO:0000256" key="3">
    <source>
        <dbReference type="ARBA" id="ARBA00022448"/>
    </source>
</evidence>
<dbReference type="EMBL" id="BNDS01000013">
    <property type="protein sequence ID" value="GHH99612.1"/>
    <property type="molecule type" value="Genomic_DNA"/>
</dbReference>
<evidence type="ECO:0000256" key="9">
    <source>
        <dbReference type="RuleBase" id="RU363064"/>
    </source>
</evidence>
<keyword evidence="6 9" id="KW-0769">Symport</keyword>
<dbReference type="PANTHER" id="PTHR30330:SF1">
    <property type="entry name" value="AMINO-ACID CARRIER PROTEIN ALST"/>
    <property type="match status" value="1"/>
</dbReference>
<dbReference type="Gene3D" id="1.20.1740.10">
    <property type="entry name" value="Amino acid/polyamine transporter I"/>
    <property type="match status" value="1"/>
</dbReference>
<feature type="transmembrane region" description="Helical" evidence="9">
    <location>
        <begin position="408"/>
        <end position="429"/>
    </location>
</feature>
<evidence type="ECO:0000256" key="8">
    <source>
        <dbReference type="ARBA" id="ARBA00023136"/>
    </source>
</evidence>
<sequence length="469" mass="50056">MQIIENIINGTNTLLWSYILIILLIGSGLYFSISTKFVQFRMFGEMFRLMGEGATGDKKGISSFQAFCISTASRVGTGNLAGVAIAITTGGPGAVFWMWLIALIGSASAFVEATLAQIYKVKDGDTFRGGPAYYMEKALNARWMGITFAVLISLTFGLAFNSVQANTITSSLNNSFGISKALIAVVLAGITAIIIFGGLKRIAKVAEWMVPVMAGAYILIALYIMVTNITAIPGVFKLIFESAFGFKEAASGAFAAAMMNGIKRGLFSNEAGMGSAPNAAATASVSHPVKQGLIQSLGVFVDTLVICSATAFIILLSGLYTSKEGNGIVLTQNALEGSLGSWAGIFLAVIVFLFAFSSVVGNYYYGESNIEFIKNNKAVLTIYRIAVVGMVAFGSLAELSFVWNLADLFMGLMAIINLIAILLLGKIAFSALKDYTKQKANGQNPVFYKSNIKGLKNVEAWEEAPSRER</sequence>